<evidence type="ECO:0000313" key="2">
    <source>
        <dbReference type="EMBL" id="KAK9764100.1"/>
    </source>
</evidence>
<organism evidence="2 3">
    <name type="scientific">Basidiobolus ranarum</name>
    <dbReference type="NCBI Taxonomy" id="34480"/>
    <lineage>
        <taxon>Eukaryota</taxon>
        <taxon>Fungi</taxon>
        <taxon>Fungi incertae sedis</taxon>
        <taxon>Zoopagomycota</taxon>
        <taxon>Entomophthoromycotina</taxon>
        <taxon>Basidiobolomycetes</taxon>
        <taxon>Basidiobolales</taxon>
        <taxon>Basidiobolaceae</taxon>
        <taxon>Basidiobolus</taxon>
    </lineage>
</organism>
<accession>A0ABR2WRF0</accession>
<sequence>MRLFRQERVSKQRNFIPTSKHEMLAHEARDIMTGKRKHLNSGRTIKALQNPDTMNKVLPILRNLPETDSPHEINFLFAQEPSQPTSTIHLTIKEVRQRIELVNFSPLDAIATNQGPLLSNPSGPPPRDVVSVYTYWWGYEIYLPDELVKQLIKDGNTAVAAAGLIAALSAAVPALAPFVRVISAFLTLQIAAIQRKDRNSGIVLTSSWILPALLVPRQWK</sequence>
<keyword evidence="1" id="KW-1133">Transmembrane helix</keyword>
<gene>
    <name evidence="2" type="ORF">K7432_008677</name>
</gene>
<feature type="transmembrane region" description="Helical" evidence="1">
    <location>
        <begin position="199"/>
        <end position="216"/>
    </location>
</feature>
<proteinExistence type="predicted"/>
<reference evidence="2 3" key="1">
    <citation type="submission" date="2023-04" db="EMBL/GenBank/DDBJ databases">
        <title>Genome of Basidiobolus ranarum AG-B5.</title>
        <authorList>
            <person name="Stajich J.E."/>
            <person name="Carter-House D."/>
            <person name="Gryganskyi A."/>
        </authorList>
    </citation>
    <scope>NUCLEOTIDE SEQUENCE [LARGE SCALE GENOMIC DNA]</scope>
    <source>
        <strain evidence="2 3">AG-B5</strain>
    </source>
</reference>
<dbReference type="EMBL" id="JASJQH010000493">
    <property type="protein sequence ID" value="KAK9764100.1"/>
    <property type="molecule type" value="Genomic_DNA"/>
</dbReference>
<evidence type="ECO:0000313" key="3">
    <source>
        <dbReference type="Proteomes" id="UP001479436"/>
    </source>
</evidence>
<keyword evidence="3" id="KW-1185">Reference proteome</keyword>
<comment type="caution">
    <text evidence="2">The sequence shown here is derived from an EMBL/GenBank/DDBJ whole genome shotgun (WGS) entry which is preliminary data.</text>
</comment>
<name>A0ABR2WRF0_9FUNG</name>
<keyword evidence="1" id="KW-0812">Transmembrane</keyword>
<protein>
    <submittedName>
        <fullName evidence="2">Uncharacterized protein</fullName>
    </submittedName>
</protein>
<dbReference type="Proteomes" id="UP001479436">
    <property type="component" value="Unassembled WGS sequence"/>
</dbReference>
<evidence type="ECO:0000256" key="1">
    <source>
        <dbReference type="SAM" id="Phobius"/>
    </source>
</evidence>
<feature type="transmembrane region" description="Helical" evidence="1">
    <location>
        <begin position="158"/>
        <end position="179"/>
    </location>
</feature>
<keyword evidence="1" id="KW-0472">Membrane</keyword>